<dbReference type="Pfam" id="PF00698">
    <property type="entry name" value="Acyl_transf_1"/>
    <property type="match status" value="1"/>
</dbReference>
<dbReference type="PROSITE" id="PS00012">
    <property type="entry name" value="PHOSPHOPANTETHEINE"/>
    <property type="match status" value="1"/>
</dbReference>
<dbReference type="Gene3D" id="3.10.129.110">
    <property type="entry name" value="Polyketide synthase dehydratase"/>
    <property type="match status" value="1"/>
</dbReference>
<dbReference type="SMART" id="SM00823">
    <property type="entry name" value="PKS_PP"/>
    <property type="match status" value="1"/>
</dbReference>
<dbReference type="Pfam" id="PF08659">
    <property type="entry name" value="KR"/>
    <property type="match status" value="1"/>
</dbReference>
<dbReference type="InterPro" id="IPR011032">
    <property type="entry name" value="GroES-like_sf"/>
</dbReference>
<dbReference type="Pfam" id="PF16197">
    <property type="entry name" value="KAsynt_C_assoc"/>
    <property type="match status" value="1"/>
</dbReference>
<keyword evidence="1" id="KW-0596">Phosphopantetheine</keyword>
<dbReference type="Gene3D" id="3.40.50.720">
    <property type="entry name" value="NAD(P)-binding Rossmann-like Domain"/>
    <property type="match status" value="1"/>
</dbReference>
<dbReference type="PROSITE" id="PS52019">
    <property type="entry name" value="PKS_MFAS_DH"/>
    <property type="match status" value="1"/>
</dbReference>
<dbReference type="InterPro" id="IPR014043">
    <property type="entry name" value="Acyl_transferase_dom"/>
</dbReference>
<dbReference type="PROSITE" id="PS50075">
    <property type="entry name" value="CARRIER"/>
    <property type="match status" value="1"/>
</dbReference>
<dbReference type="InterPro" id="IPR036736">
    <property type="entry name" value="ACP-like_sf"/>
</dbReference>
<dbReference type="InterPro" id="IPR001227">
    <property type="entry name" value="Ac_transferase_dom_sf"/>
</dbReference>
<organism evidence="12 13">
    <name type="scientific">Diaporthe eres</name>
    <name type="common">Phomopsis oblonga</name>
    <dbReference type="NCBI Taxonomy" id="83184"/>
    <lineage>
        <taxon>Eukaryota</taxon>
        <taxon>Fungi</taxon>
        <taxon>Dikarya</taxon>
        <taxon>Ascomycota</taxon>
        <taxon>Pezizomycotina</taxon>
        <taxon>Sordariomycetes</taxon>
        <taxon>Sordariomycetidae</taxon>
        <taxon>Diaporthales</taxon>
        <taxon>Diaporthaceae</taxon>
        <taxon>Diaporthe</taxon>
        <taxon>Diaporthe eres species complex</taxon>
    </lineage>
</organism>
<dbReference type="InterPro" id="IPR006162">
    <property type="entry name" value="Ppantetheine_attach_site"/>
</dbReference>
<keyword evidence="13" id="KW-1185">Reference proteome</keyword>
<dbReference type="SUPFAM" id="SSF53901">
    <property type="entry name" value="Thiolase-like"/>
    <property type="match status" value="1"/>
</dbReference>
<dbReference type="SMART" id="SM00825">
    <property type="entry name" value="PKS_KS"/>
    <property type="match status" value="1"/>
</dbReference>
<dbReference type="InterPro" id="IPR014030">
    <property type="entry name" value="Ketoacyl_synth_N"/>
</dbReference>
<dbReference type="InterPro" id="IPR009081">
    <property type="entry name" value="PP-bd_ACP"/>
</dbReference>
<dbReference type="InterPro" id="IPR042104">
    <property type="entry name" value="PKS_dehydratase_sf"/>
</dbReference>
<evidence type="ECO:0000256" key="3">
    <source>
        <dbReference type="ARBA" id="ARBA00022679"/>
    </source>
</evidence>
<dbReference type="InterPro" id="IPR050091">
    <property type="entry name" value="PKS_NRPS_Biosynth_Enz"/>
</dbReference>
<dbReference type="Pfam" id="PF08242">
    <property type="entry name" value="Methyltransf_12"/>
    <property type="match status" value="1"/>
</dbReference>
<dbReference type="SUPFAM" id="SSF53335">
    <property type="entry name" value="S-adenosyl-L-methionine-dependent methyltransferases"/>
    <property type="match status" value="1"/>
</dbReference>
<reference evidence="12 13" key="1">
    <citation type="submission" date="2024-02" db="EMBL/GenBank/DDBJ databases">
        <title>De novo assembly and annotation of 12 fungi associated with fruit tree decline syndrome in Ontario, Canada.</title>
        <authorList>
            <person name="Sulman M."/>
            <person name="Ellouze W."/>
            <person name="Ilyukhin E."/>
        </authorList>
    </citation>
    <scope>NUCLEOTIDE SEQUENCE [LARGE SCALE GENOMIC DNA]</scope>
    <source>
        <strain evidence="12 13">M169</strain>
    </source>
</reference>
<dbReference type="Gene3D" id="3.40.50.150">
    <property type="entry name" value="Vaccinia Virus protein VP39"/>
    <property type="match status" value="1"/>
</dbReference>
<dbReference type="SMART" id="SM00827">
    <property type="entry name" value="PKS_AT"/>
    <property type="match status" value="1"/>
</dbReference>
<dbReference type="Pfam" id="PF14765">
    <property type="entry name" value="PS-DH"/>
    <property type="match status" value="1"/>
</dbReference>
<gene>
    <name evidence="12" type="ORF">SLS63_010510</name>
</gene>
<name>A0ABR1NWM7_DIAER</name>
<dbReference type="InterPro" id="IPR020841">
    <property type="entry name" value="PKS_Beta-ketoAc_synthase_dom"/>
</dbReference>
<dbReference type="InterPro" id="IPR014031">
    <property type="entry name" value="Ketoacyl_synth_C"/>
</dbReference>
<dbReference type="Gene3D" id="3.90.180.10">
    <property type="entry name" value="Medium-chain alcohol dehydrogenases, catalytic domain"/>
    <property type="match status" value="1"/>
</dbReference>
<dbReference type="InterPro" id="IPR056501">
    <property type="entry name" value="NAD-bd_HRPKS_sdrA"/>
</dbReference>
<dbReference type="SUPFAM" id="SSF51735">
    <property type="entry name" value="NAD(P)-binding Rossmann-fold domains"/>
    <property type="match status" value="2"/>
</dbReference>
<dbReference type="EMBL" id="JAKNSF020000088">
    <property type="protein sequence ID" value="KAK7718125.1"/>
    <property type="molecule type" value="Genomic_DNA"/>
</dbReference>
<comment type="caution">
    <text evidence="8">Lacks conserved residue(s) required for the propagation of feature annotation.</text>
</comment>
<dbReference type="SUPFAM" id="SSF50129">
    <property type="entry name" value="GroES-like"/>
    <property type="match status" value="1"/>
</dbReference>
<dbReference type="PROSITE" id="PS52004">
    <property type="entry name" value="KS3_2"/>
    <property type="match status" value="1"/>
</dbReference>
<dbReference type="SUPFAM" id="SSF47336">
    <property type="entry name" value="ACP-like"/>
    <property type="match status" value="1"/>
</dbReference>
<dbReference type="Gene3D" id="3.40.366.10">
    <property type="entry name" value="Malonyl-Coenzyme A Acyl Carrier Protein, domain 2"/>
    <property type="match status" value="1"/>
</dbReference>
<feature type="domain" description="Carrier" evidence="9">
    <location>
        <begin position="2445"/>
        <end position="2525"/>
    </location>
</feature>
<sequence length="2533" mass="277742">MSCNSSTPVAITGMGCRFAGDATSPQKLWDLIGKGRSAWSKIPASRFNVGGVYHPNGERLGSTHVRGGHFLQEDPALFDAAFFNMSEENARDMDPQHRLMLEVVYESLESAGLTLENISGSKTSVFGGVMYRDYTDSLSRDPETLPRYFITGNAGTMVSNRISHSFDLRGPSVTIDTACSTTLTALHLACQSLRAGESDMAIVIGANLLLNSDVFVSMSNLGFLSPDGISYAFDARAAGYGRGEGVAALVLKALPAALRGQDPIRAVIRETALNQDGRTSTITAPSDKAQERLIRECYRKAGLDMSQTSYIEAHGTGTATGDPLEVSAISAAFDGQALQMGSIKANIGHTEAASGIAAIIKVALSLEKGLVPPNARFLQPDSTLKLNERNIKIYPDINAGKLPKFVQNWPLKEGTRRASVNNFGFGGSNAHAILEWHDPATVLNGNGSNGDEGRQHHRGTKHARIYTLSAKDEQACLSMISNLGDYVSDYRGTDEQGFLDNLAYTLGSRRSILPWTASCAAESLSDLVSALKSGRLTPKKTGEKIRLGWVFTGQGAQWNAMGRELVEAFLVFKEAILSCDEYIKEMGSTWTIMEELHRDEATTRVNNAEYSLPLSTAIQIALVQLLWSWGIRPTAITSHSSGEAAAAYAAGAISARSAIGITYFRGMLTVRPKPELAVPGGMIAVGLGRCEADAYVSRANKEYGACQGVVVACINSQSSTTCSGDVPAIEILEQLLKADGVFYRRLTVTEAFHSKHMEPMAEAFGDLLADLLKFDHDDKNNTDEDTQRKVLYSSPKIGGYMQSLKPLLGPTHWKESMVQPVEFESALRAMCSDSKTNEQTVDAIIEIGPHGALGGPIKQTTKGSKVAYLSCLSRGKSALDTMFQLATELTQKGYRPDMNAINFPNGRDEAKVRVLYDMPSYPWNHEKRYWREPRSSQETRQRRVPPHHLIGSRQPLCAPFAPMWRNVLRESDVPWIRDYVIGPSICFPAAGFISMAIEAVTQFCQATPDSSVVYRLRDVEFPRDLALPAEAEVDVDLRLTLRPCDSKSLGTRDWLEFHVHSLSGEIDTWTEHCTGLIKLENEEKQESQKLPDDTTYARKTDPRDLWDSLHATGIRHGPLFQNITRIQSNSQDSLCTFHVADTASVMPYSFENQLVVHPTTIDSVIQAAYTTLPWTGTRLKDHWLPRRLKQAKISSSLRSVGAGHTLCAQAGLADQNSQSFSADLAVFEADAKGNVSSNSLIIEITGLAFQSSGSGLGHQGTQTENTLSGSGSWVWAPDINLADSSFLKSSLSTGAEPLAREKDLMMDLRRCTVHYIQEATQQLTAEEISRLDGHILKYYEWMKEQLSLACTKKLGPDSDNWLRDDTEQRVTLRARVVRDSVNGEMISRLGSHLPAMLRREIEPLGLMMEDQLLSRYYVDALKWNRSNAQASKLVKLCAHDNPRSRILEIGAGTGSCTQLIMDALGENMPIESYDFTDVSAGWFEAARERFAATQDVMTFRKLDIEADPGDQGFEDNSYDVIVACQVLHATKNMRRTLKNVHKLLKPGGRLILVETTQDQLDLCFFAGLLPGWWLSEEPERRWSPNLTLDLWQTVLASSGFNGVEFEVPDGDDDEFYMISTIMSTATVEPELPNQADSDEIVLVHAGSPPPSAWLGSLQANIADKTGSTLSIHPLGHVDVVGKTCILLEDLDKPLLGSMESQSFEEITSTLTNSNALLWVSRGATMTSEDPWRSLHLGMLRTLRKESNGKRYVSLDIDGSRDPWTSKTSYAICRVFGASLSANSLDKEFEYAERNGVIHTPRAFNLDHRSNIEATEVVLEPLLQSDRRLRMDVKDPGLLDSLYFRDDDGDGEGDELPEDWVEIEPRAFGVNLHDVMVAMGQLEANRFMGCECAGVITRLGRAAIDKGELKVGDRVCALLLGHYGTRTRTPYTNVVHIQDDMSFEEGASIPLAFSTAYISLLSTARLHKGERVLIHGGAGGVGQAAIMLSQFVEAEVFVTAGTRAKRDLVRDKFGIGEDHIFSSRDVSFVDGIKTRTSGTGVDVVLNSLAGPFLQAGFDCLAEFGRFVEIGKRDLEQNSRLDMLAFTRNLSFSSIDMIAWERGKREEISRALKHVMSLLETKDIRLIGPISTYPIPDIERAFRVMQSGQHVGKIVATVAEGDLVPVCGRTDSLRLQPNASYLVVGGLEGLGRRICEWLVDRGGRHLIILSGSADTEAERDPFLAGLEHRGCVVYLHACDVSDENQLAAVLQVCKEGGVPPIRGVIQAAMDDFHATTNLKVQGSWNLHKVATEVDFFIMLSSLVGVIGSPGQANYAAASTFQDALAQHRRALGKPAVAIDLGMVSSVDYGVESYRDNASRSQILGCKAIHEEDLLSVLDMACSVSCPAVIVTGINTSPGPHWEEDWIQEKRFAGLKYRKSRLTGSGQSLESSPDSLQAQLQCAASHDEAVAIVVKQMTQKLMRMFGLTDNDISSTGNSSLAGLGIDSLVSIELRSWIASQLKVDIATSELTDNRRTIVELADLVVKRRSHILVNGV</sequence>
<dbReference type="CDD" id="cd05195">
    <property type="entry name" value="enoyl_red"/>
    <property type="match status" value="1"/>
</dbReference>
<dbReference type="InterPro" id="IPR013154">
    <property type="entry name" value="ADH-like_N"/>
</dbReference>
<evidence type="ECO:0000313" key="12">
    <source>
        <dbReference type="EMBL" id="KAK7718125.1"/>
    </source>
</evidence>
<dbReference type="Pfam" id="PF02801">
    <property type="entry name" value="Ketoacyl-synt_C"/>
    <property type="match status" value="1"/>
</dbReference>
<dbReference type="Gene3D" id="3.40.47.10">
    <property type="match status" value="1"/>
</dbReference>
<dbReference type="InterPro" id="IPR016035">
    <property type="entry name" value="Acyl_Trfase/lysoPLipase"/>
</dbReference>
<dbReference type="Pfam" id="PF08240">
    <property type="entry name" value="ADH_N"/>
    <property type="match status" value="1"/>
</dbReference>
<dbReference type="InterPro" id="IPR013968">
    <property type="entry name" value="PKS_KR"/>
</dbReference>
<dbReference type="InterPro" id="IPR020807">
    <property type="entry name" value="PKS_DH"/>
</dbReference>
<dbReference type="SUPFAM" id="SSF52151">
    <property type="entry name" value="FabD/lysophospholipase-like"/>
    <property type="match status" value="1"/>
</dbReference>
<keyword evidence="5" id="KW-0560">Oxidoreductase</keyword>
<dbReference type="InterPro" id="IPR049900">
    <property type="entry name" value="PKS_mFAS_DH"/>
</dbReference>
<dbReference type="PROSITE" id="PS00606">
    <property type="entry name" value="KS3_1"/>
    <property type="match status" value="1"/>
</dbReference>
<dbReference type="Pfam" id="PF23114">
    <property type="entry name" value="NAD-bd_HRPKS_sdrA"/>
    <property type="match status" value="1"/>
</dbReference>
<feature type="region of interest" description="N-terminal hotdog fold" evidence="8">
    <location>
        <begin position="947"/>
        <end position="1084"/>
    </location>
</feature>
<dbReference type="InterPro" id="IPR013217">
    <property type="entry name" value="Methyltransf_12"/>
</dbReference>
<evidence type="ECO:0000256" key="8">
    <source>
        <dbReference type="PROSITE-ProRule" id="PRU01363"/>
    </source>
</evidence>
<dbReference type="InterPro" id="IPR029063">
    <property type="entry name" value="SAM-dependent_MTases_sf"/>
</dbReference>
<dbReference type="Pfam" id="PF13602">
    <property type="entry name" value="ADH_zinc_N_2"/>
    <property type="match status" value="1"/>
</dbReference>
<dbReference type="SMART" id="SM00822">
    <property type="entry name" value="PKS_KR"/>
    <property type="match status" value="1"/>
</dbReference>
<protein>
    <submittedName>
        <fullName evidence="12">Type I Iterative PKS</fullName>
    </submittedName>
</protein>
<keyword evidence="4" id="KW-0521">NADP</keyword>
<evidence type="ECO:0000256" key="2">
    <source>
        <dbReference type="ARBA" id="ARBA00022553"/>
    </source>
</evidence>
<dbReference type="SUPFAM" id="SSF55048">
    <property type="entry name" value="Probable ACP-binding domain of malonyl-CoA ACP transacylase"/>
    <property type="match status" value="1"/>
</dbReference>
<dbReference type="InterPro" id="IPR016036">
    <property type="entry name" value="Malonyl_transacylase_ACP-bd"/>
</dbReference>
<evidence type="ECO:0000259" key="11">
    <source>
        <dbReference type="PROSITE" id="PS52019"/>
    </source>
</evidence>
<feature type="domain" description="PKS/mFAS DH" evidence="11">
    <location>
        <begin position="947"/>
        <end position="1258"/>
    </location>
</feature>
<dbReference type="InterPro" id="IPR018201">
    <property type="entry name" value="Ketoacyl_synth_AS"/>
</dbReference>
<feature type="region of interest" description="C-terminal hotdog fold" evidence="8">
    <location>
        <begin position="1097"/>
        <end position="1258"/>
    </location>
</feature>
<dbReference type="Gene3D" id="1.10.1200.10">
    <property type="entry name" value="ACP-like"/>
    <property type="match status" value="1"/>
</dbReference>
<accession>A0ABR1NWM7</accession>
<dbReference type="SMART" id="SM00829">
    <property type="entry name" value="PKS_ER"/>
    <property type="match status" value="1"/>
</dbReference>
<keyword evidence="3" id="KW-0808">Transferase</keyword>
<dbReference type="InterPro" id="IPR036291">
    <property type="entry name" value="NAD(P)-bd_dom_sf"/>
</dbReference>
<evidence type="ECO:0000256" key="5">
    <source>
        <dbReference type="ARBA" id="ARBA00023002"/>
    </source>
</evidence>
<dbReference type="SMART" id="SM00826">
    <property type="entry name" value="PKS_DH"/>
    <property type="match status" value="1"/>
</dbReference>
<keyword evidence="7" id="KW-0012">Acyltransferase</keyword>
<dbReference type="PANTHER" id="PTHR43775">
    <property type="entry name" value="FATTY ACID SYNTHASE"/>
    <property type="match status" value="1"/>
</dbReference>
<evidence type="ECO:0000256" key="1">
    <source>
        <dbReference type="ARBA" id="ARBA00022450"/>
    </source>
</evidence>
<dbReference type="InterPro" id="IPR020843">
    <property type="entry name" value="ER"/>
</dbReference>
<dbReference type="CDD" id="cd02440">
    <property type="entry name" value="AdoMet_MTases"/>
    <property type="match status" value="1"/>
</dbReference>
<dbReference type="InterPro" id="IPR057326">
    <property type="entry name" value="KR_dom"/>
</dbReference>
<evidence type="ECO:0000256" key="4">
    <source>
        <dbReference type="ARBA" id="ARBA00022857"/>
    </source>
</evidence>
<proteinExistence type="predicted"/>
<evidence type="ECO:0000259" key="9">
    <source>
        <dbReference type="PROSITE" id="PS50075"/>
    </source>
</evidence>
<dbReference type="InterPro" id="IPR049551">
    <property type="entry name" value="PKS_DH_C"/>
</dbReference>
<keyword evidence="6" id="KW-0511">Multifunctional enzyme</keyword>
<evidence type="ECO:0000259" key="10">
    <source>
        <dbReference type="PROSITE" id="PS52004"/>
    </source>
</evidence>
<keyword evidence="2" id="KW-0597">Phosphoprotein</keyword>
<dbReference type="CDD" id="cd00833">
    <property type="entry name" value="PKS"/>
    <property type="match status" value="1"/>
</dbReference>
<dbReference type="Pfam" id="PF00109">
    <property type="entry name" value="ketoacyl-synt"/>
    <property type="match status" value="1"/>
</dbReference>
<dbReference type="Pfam" id="PF21089">
    <property type="entry name" value="PKS_DH_N"/>
    <property type="match status" value="1"/>
</dbReference>
<comment type="caution">
    <text evidence="12">The sequence shown here is derived from an EMBL/GenBank/DDBJ whole genome shotgun (WGS) entry which is preliminary data.</text>
</comment>
<dbReference type="InterPro" id="IPR020806">
    <property type="entry name" value="PKS_PP-bd"/>
</dbReference>
<dbReference type="Pfam" id="PF00550">
    <property type="entry name" value="PP-binding"/>
    <property type="match status" value="1"/>
</dbReference>
<feature type="domain" description="Ketosynthase family 3 (KS3)" evidence="10">
    <location>
        <begin position="6"/>
        <end position="436"/>
    </location>
</feature>
<dbReference type="Proteomes" id="UP001430848">
    <property type="component" value="Unassembled WGS sequence"/>
</dbReference>
<evidence type="ECO:0000256" key="6">
    <source>
        <dbReference type="ARBA" id="ARBA00023268"/>
    </source>
</evidence>
<evidence type="ECO:0000256" key="7">
    <source>
        <dbReference type="ARBA" id="ARBA00023315"/>
    </source>
</evidence>
<dbReference type="InterPro" id="IPR016039">
    <property type="entry name" value="Thiolase-like"/>
</dbReference>
<dbReference type="PANTHER" id="PTHR43775:SF29">
    <property type="entry name" value="ASPERFURANONE POLYKETIDE SYNTHASE AFOG-RELATED"/>
    <property type="match status" value="1"/>
</dbReference>
<dbReference type="InterPro" id="IPR049552">
    <property type="entry name" value="PKS_DH_N"/>
</dbReference>
<evidence type="ECO:0000313" key="13">
    <source>
        <dbReference type="Proteomes" id="UP001430848"/>
    </source>
</evidence>
<dbReference type="InterPro" id="IPR032821">
    <property type="entry name" value="PKS_assoc"/>
</dbReference>